<feature type="region of interest" description="Disordered" evidence="1">
    <location>
        <begin position="467"/>
        <end position="503"/>
    </location>
</feature>
<dbReference type="Proteomes" id="UP001556367">
    <property type="component" value="Unassembled WGS sequence"/>
</dbReference>
<proteinExistence type="predicted"/>
<reference evidence="3" key="1">
    <citation type="submission" date="2024-06" db="EMBL/GenBank/DDBJ databases">
        <title>Multi-omics analyses provide insights into the biosynthesis of the anticancer antibiotic pleurotin in Hohenbuehelia grisea.</title>
        <authorList>
            <person name="Weaver J.A."/>
            <person name="Alberti F."/>
        </authorList>
    </citation>
    <scope>NUCLEOTIDE SEQUENCE [LARGE SCALE GENOMIC DNA]</scope>
    <source>
        <strain evidence="3">T-177</strain>
    </source>
</reference>
<gene>
    <name evidence="2" type="ORF">HGRIS_007158</name>
</gene>
<protein>
    <recommendedName>
        <fullName evidence="4">CCR4-NOT transcription complex subunit 11</fullName>
    </recommendedName>
</protein>
<dbReference type="InterPro" id="IPR019312">
    <property type="entry name" value="CNOT11"/>
</dbReference>
<name>A0ABR3JBB3_9AGAR</name>
<organism evidence="2 3">
    <name type="scientific">Hohenbuehelia grisea</name>
    <dbReference type="NCBI Taxonomy" id="104357"/>
    <lineage>
        <taxon>Eukaryota</taxon>
        <taxon>Fungi</taxon>
        <taxon>Dikarya</taxon>
        <taxon>Basidiomycota</taxon>
        <taxon>Agaricomycotina</taxon>
        <taxon>Agaricomycetes</taxon>
        <taxon>Agaricomycetidae</taxon>
        <taxon>Agaricales</taxon>
        <taxon>Pleurotineae</taxon>
        <taxon>Pleurotaceae</taxon>
        <taxon>Hohenbuehelia</taxon>
    </lineage>
</organism>
<evidence type="ECO:0000313" key="3">
    <source>
        <dbReference type="Proteomes" id="UP001556367"/>
    </source>
</evidence>
<feature type="compositionally biased region" description="Polar residues" evidence="1">
    <location>
        <begin position="254"/>
        <end position="274"/>
    </location>
</feature>
<dbReference type="Pfam" id="PF10155">
    <property type="entry name" value="CNOT11"/>
    <property type="match status" value="1"/>
</dbReference>
<keyword evidence="3" id="KW-1185">Reference proteome</keyword>
<feature type="compositionally biased region" description="Polar residues" evidence="1">
    <location>
        <begin position="235"/>
        <end position="247"/>
    </location>
</feature>
<accession>A0ABR3JBB3</accession>
<feature type="compositionally biased region" description="Polar residues" evidence="1">
    <location>
        <begin position="485"/>
        <end position="494"/>
    </location>
</feature>
<sequence>MATHSATTRPRNTFLSQNSDFVLNVAIAQRPGAGIAKNLNWKTSGLLNRKEPLSATFSTMHAPPDPVQASVSHLLARAMSLPCSTAAQAFLQLIQPTERFRVALDALLPLLEVRAGNATDGTSAITGGNQLDTATTRPELPQRILVSYILYSLYTPHPIAINPFKSALLGVFFREREVAMTSNAANEQLVWVLWKILKGDGNDISPYTPITLARSPLPPKLRASNLVLSEGEAQCDTQDAESNQTNGHAKGQHTVDSARSQSEDPSGQRASTPSAAEHEQNERIGRAMSLILAAKERVLTLTEQRFLLPLIPALVSGTSSANGNSTAVMPKLGSMITSLDLAPLAIHNPTLAHPLIAALLVAPPSSVVKYSPELDNTGGASTANTDLPASVSDLTASTSVASFTTARTDMTPSTSDAAMDEQGSLEEAILNPTRFLDVLTMLPPTLPAFDLVGRLLRDPTVIPVPGGVDHRQAESSGVNGLANGTAANDSSGNGSDAGEGPKTTVSDLVRSEYLGPFVHGCIEYLNHAEQEEREGRANEDRWGVGVRNLCRFYQSLIKLQIVDPSSDADSAEMAHFSLQNARFEEAIALYRVFANANANLQGALPGAA</sequence>
<comment type="caution">
    <text evidence="2">The sequence shown here is derived from an EMBL/GenBank/DDBJ whole genome shotgun (WGS) entry which is preliminary data.</text>
</comment>
<feature type="region of interest" description="Disordered" evidence="1">
    <location>
        <begin position="232"/>
        <end position="281"/>
    </location>
</feature>
<evidence type="ECO:0008006" key="4">
    <source>
        <dbReference type="Google" id="ProtNLM"/>
    </source>
</evidence>
<evidence type="ECO:0000256" key="1">
    <source>
        <dbReference type="SAM" id="MobiDB-lite"/>
    </source>
</evidence>
<dbReference type="EMBL" id="JASNQZ010000010">
    <property type="protein sequence ID" value="KAL0952944.1"/>
    <property type="molecule type" value="Genomic_DNA"/>
</dbReference>
<evidence type="ECO:0000313" key="2">
    <source>
        <dbReference type="EMBL" id="KAL0952944.1"/>
    </source>
</evidence>